<dbReference type="STRING" id="692418.SAMN04488029_1256"/>
<keyword evidence="5" id="KW-0378">Hydrolase</keyword>
<organism evidence="5 6">
    <name type="scientific">Reichenbachiella faecimaris</name>
    <dbReference type="NCBI Taxonomy" id="692418"/>
    <lineage>
        <taxon>Bacteria</taxon>
        <taxon>Pseudomonadati</taxon>
        <taxon>Bacteroidota</taxon>
        <taxon>Cytophagia</taxon>
        <taxon>Cytophagales</taxon>
        <taxon>Reichenbachiellaceae</taxon>
        <taxon>Reichenbachiella</taxon>
    </lineage>
</organism>
<dbReference type="PANTHER" id="PTHR11851">
    <property type="entry name" value="METALLOPROTEASE"/>
    <property type="match status" value="1"/>
</dbReference>
<keyword evidence="5" id="KW-0645">Protease</keyword>
<evidence type="ECO:0000256" key="1">
    <source>
        <dbReference type="ARBA" id="ARBA00007261"/>
    </source>
</evidence>
<accession>A0A1W2G9C1</accession>
<reference evidence="5 6" key="1">
    <citation type="submission" date="2017-04" db="EMBL/GenBank/DDBJ databases">
        <authorList>
            <person name="Afonso C.L."/>
            <person name="Miller P.J."/>
            <person name="Scott M.A."/>
            <person name="Spackman E."/>
            <person name="Goraichik I."/>
            <person name="Dimitrov K.M."/>
            <person name="Suarez D.L."/>
            <person name="Swayne D.E."/>
        </authorList>
    </citation>
    <scope>NUCLEOTIDE SEQUENCE [LARGE SCALE GENOMIC DNA]</scope>
    <source>
        <strain evidence="5 6">DSM 26133</strain>
    </source>
</reference>
<feature type="domain" description="Peptidase M16 N-terminal" evidence="3">
    <location>
        <begin position="39"/>
        <end position="163"/>
    </location>
</feature>
<dbReference type="GO" id="GO:0008233">
    <property type="term" value="F:peptidase activity"/>
    <property type="evidence" value="ECO:0007669"/>
    <property type="project" value="UniProtKB-KW"/>
</dbReference>
<dbReference type="SUPFAM" id="SSF63411">
    <property type="entry name" value="LuxS/MPP-like metallohydrolase"/>
    <property type="match status" value="2"/>
</dbReference>
<feature type="signal peptide" evidence="2">
    <location>
        <begin position="1"/>
        <end position="20"/>
    </location>
</feature>
<protein>
    <submittedName>
        <fullName evidence="5">Zinc protease</fullName>
    </submittedName>
</protein>
<gene>
    <name evidence="5" type="ORF">SAMN04488029_1256</name>
</gene>
<proteinExistence type="inferred from homology"/>
<comment type="similarity">
    <text evidence="1">Belongs to the peptidase M16 family.</text>
</comment>
<dbReference type="GO" id="GO:0046872">
    <property type="term" value="F:metal ion binding"/>
    <property type="evidence" value="ECO:0007669"/>
    <property type="project" value="InterPro"/>
</dbReference>
<keyword evidence="6" id="KW-1185">Reference proteome</keyword>
<evidence type="ECO:0000259" key="3">
    <source>
        <dbReference type="Pfam" id="PF00675"/>
    </source>
</evidence>
<evidence type="ECO:0000256" key="2">
    <source>
        <dbReference type="SAM" id="SignalP"/>
    </source>
</evidence>
<dbReference type="GO" id="GO:0006508">
    <property type="term" value="P:proteolysis"/>
    <property type="evidence" value="ECO:0007669"/>
    <property type="project" value="UniProtKB-KW"/>
</dbReference>
<sequence length="457" mass="52304">MKTIKLLTLGLLFASASTFAQQKLPDNFFLETLDNGLEVLTIEDNTVPLATIEITVRNGGYTESPEFDGLSHLYEHMFFKANKDLPSQEAFLERTKELGIVFNGTTSGERVNYFVTLSNLKLQEGMEFMNSAIRYPLFDEQEMKNENPVVDGEFQRAESNPVFFLFQDSDRKMWGDLYSRKNVIGDHDVILSATTEKMKIVQGKYYHPNNSILVVAGDVDHNEVLAKANAVFGDWKPSDFDPFEKYPIPEFEPLKKDSYFITENENAQTPIALIRYHGPDTRNDIPATYAADVFSFILSQRSSKLQQNLIESGLAMNVNVGYSTNKYVGPIYIFMVPNPAKITEAFAVLEQEMAQWDTDDYFTDEQLETAKNMLAIQDAYSKEQTSQFIHTVTYWWSSASIDYYTNYVENLNKVTREDIKKFVRNYVKNKPSVTGLLVSPDMKENMELNSLQAYLKK</sequence>
<feature type="chain" id="PRO_5012642091" evidence="2">
    <location>
        <begin position="21"/>
        <end position="457"/>
    </location>
</feature>
<dbReference type="EMBL" id="FWYF01000001">
    <property type="protein sequence ID" value="SMD32896.1"/>
    <property type="molecule type" value="Genomic_DNA"/>
</dbReference>
<dbReference type="RefSeq" id="WP_084371531.1">
    <property type="nucleotide sequence ID" value="NZ_FWYF01000001.1"/>
</dbReference>
<evidence type="ECO:0000313" key="5">
    <source>
        <dbReference type="EMBL" id="SMD32896.1"/>
    </source>
</evidence>
<dbReference type="InterPro" id="IPR007863">
    <property type="entry name" value="Peptidase_M16_C"/>
</dbReference>
<dbReference type="Proteomes" id="UP000192472">
    <property type="component" value="Unassembled WGS sequence"/>
</dbReference>
<dbReference type="Gene3D" id="3.30.830.10">
    <property type="entry name" value="Metalloenzyme, LuxS/M16 peptidase-like"/>
    <property type="match status" value="2"/>
</dbReference>
<dbReference type="PANTHER" id="PTHR11851:SF49">
    <property type="entry name" value="MITOCHONDRIAL-PROCESSING PEPTIDASE SUBUNIT ALPHA"/>
    <property type="match status" value="1"/>
</dbReference>
<feature type="domain" description="Peptidase M16 C-terminal" evidence="4">
    <location>
        <begin position="196"/>
        <end position="374"/>
    </location>
</feature>
<dbReference type="AlphaFoldDB" id="A0A1W2G9C1"/>
<dbReference type="InterPro" id="IPR050361">
    <property type="entry name" value="MPP/UQCRC_Complex"/>
</dbReference>
<evidence type="ECO:0000259" key="4">
    <source>
        <dbReference type="Pfam" id="PF05193"/>
    </source>
</evidence>
<dbReference type="InterPro" id="IPR011249">
    <property type="entry name" value="Metalloenz_LuxS/M16"/>
</dbReference>
<keyword evidence="2" id="KW-0732">Signal</keyword>
<dbReference type="Pfam" id="PF05193">
    <property type="entry name" value="Peptidase_M16_C"/>
    <property type="match status" value="1"/>
</dbReference>
<name>A0A1W2G9C1_REIFA</name>
<dbReference type="OrthoDB" id="9811314at2"/>
<dbReference type="InterPro" id="IPR011765">
    <property type="entry name" value="Pept_M16_N"/>
</dbReference>
<dbReference type="Pfam" id="PF00675">
    <property type="entry name" value="Peptidase_M16"/>
    <property type="match status" value="1"/>
</dbReference>
<evidence type="ECO:0000313" key="6">
    <source>
        <dbReference type="Proteomes" id="UP000192472"/>
    </source>
</evidence>